<evidence type="ECO:0000256" key="5">
    <source>
        <dbReference type="ARBA" id="ARBA00022833"/>
    </source>
</evidence>
<feature type="binding site" evidence="8">
    <location>
        <position position="384"/>
    </location>
    <ligand>
        <name>Mg(2+)</name>
        <dbReference type="ChEBI" id="CHEBI:18420"/>
    </ligand>
</feature>
<dbReference type="GO" id="GO:0005525">
    <property type="term" value="F:GTP binding"/>
    <property type="evidence" value="ECO:0007669"/>
    <property type="project" value="UniProtKB-KW"/>
</dbReference>
<dbReference type="PANTHER" id="PTHR47156:SF6">
    <property type="entry name" value="C2H2-TYPE DOMAIN-CONTAINING PROTEIN-RELATED"/>
    <property type="match status" value="1"/>
</dbReference>
<comment type="caution">
    <text evidence="12">The sequence shown here is derived from an EMBL/GenBank/DDBJ whole genome shotgun (WGS) entry which is preliminary data.</text>
</comment>
<dbReference type="SMART" id="SM00336">
    <property type="entry name" value="BBOX"/>
    <property type="match status" value="2"/>
</dbReference>
<feature type="domain" description="RING-type" evidence="10">
    <location>
        <begin position="11"/>
        <end position="59"/>
    </location>
</feature>
<dbReference type="PROSITE" id="PS50089">
    <property type="entry name" value="ZF_RING_2"/>
    <property type="match status" value="1"/>
</dbReference>
<dbReference type="NCBIfam" id="TIGR00231">
    <property type="entry name" value="small_GTP"/>
    <property type="match status" value="1"/>
</dbReference>
<dbReference type="Gene3D" id="3.30.160.60">
    <property type="entry name" value="Classic Zinc Finger"/>
    <property type="match status" value="1"/>
</dbReference>
<dbReference type="SMART" id="SM00177">
    <property type="entry name" value="ARF"/>
    <property type="match status" value="1"/>
</dbReference>
<dbReference type="PROSITE" id="PS00518">
    <property type="entry name" value="ZF_RING_1"/>
    <property type="match status" value="1"/>
</dbReference>
<keyword evidence="4" id="KW-0833">Ubl conjugation pathway</keyword>
<dbReference type="InterPro" id="IPR003649">
    <property type="entry name" value="Bbox_C"/>
</dbReference>
<evidence type="ECO:0000256" key="9">
    <source>
        <dbReference type="PROSITE-ProRule" id="PRU00024"/>
    </source>
</evidence>
<dbReference type="InterPro" id="IPR000315">
    <property type="entry name" value="Znf_B-box"/>
</dbReference>
<keyword evidence="2 7" id="KW-0547">Nucleotide-binding</keyword>
<dbReference type="EMBL" id="BTRK01000002">
    <property type="protein sequence ID" value="GMR36163.1"/>
    <property type="molecule type" value="Genomic_DNA"/>
</dbReference>
<dbReference type="PRINTS" id="PR00328">
    <property type="entry name" value="SAR1GTPBP"/>
</dbReference>
<dbReference type="SUPFAM" id="SSF57850">
    <property type="entry name" value="RING/U-box"/>
    <property type="match status" value="1"/>
</dbReference>
<evidence type="ECO:0000313" key="13">
    <source>
        <dbReference type="Proteomes" id="UP001328107"/>
    </source>
</evidence>
<feature type="binding site" evidence="7">
    <location>
        <position position="424"/>
    </location>
    <ligand>
        <name>GTP</name>
        <dbReference type="ChEBI" id="CHEBI:37565"/>
    </ligand>
</feature>
<protein>
    <recommendedName>
        <fullName evidence="14">ADP ribosylation factor</fullName>
    </recommendedName>
</protein>
<dbReference type="SMART" id="SM00502">
    <property type="entry name" value="BBC"/>
    <property type="match status" value="1"/>
</dbReference>
<keyword evidence="8" id="KW-0460">Magnesium</keyword>
<dbReference type="CDD" id="cd00878">
    <property type="entry name" value="Arf_Arl"/>
    <property type="match status" value="1"/>
</dbReference>
<organism evidence="12 13">
    <name type="scientific">Pristionchus mayeri</name>
    <dbReference type="NCBI Taxonomy" id="1317129"/>
    <lineage>
        <taxon>Eukaryota</taxon>
        <taxon>Metazoa</taxon>
        <taxon>Ecdysozoa</taxon>
        <taxon>Nematoda</taxon>
        <taxon>Chromadorea</taxon>
        <taxon>Rhabditida</taxon>
        <taxon>Rhabditina</taxon>
        <taxon>Diplogasteromorpha</taxon>
        <taxon>Diplogasteroidea</taxon>
        <taxon>Neodiplogasteridae</taxon>
        <taxon>Pristionchus</taxon>
    </lineage>
</organism>
<evidence type="ECO:0000256" key="2">
    <source>
        <dbReference type="ARBA" id="ARBA00022741"/>
    </source>
</evidence>
<keyword evidence="5" id="KW-0862">Zinc</keyword>
<dbReference type="Gene3D" id="4.10.830.40">
    <property type="match status" value="1"/>
</dbReference>
<dbReference type="InterPro" id="IPR017907">
    <property type="entry name" value="Znf_RING_CS"/>
</dbReference>
<dbReference type="SUPFAM" id="SSF52540">
    <property type="entry name" value="P-loop containing nucleoside triphosphate hydrolases"/>
    <property type="match status" value="1"/>
</dbReference>
<keyword evidence="6 7" id="KW-0342">GTP-binding</keyword>
<evidence type="ECO:0000256" key="1">
    <source>
        <dbReference type="ARBA" id="ARBA00022723"/>
    </source>
</evidence>
<dbReference type="Gene3D" id="3.40.50.300">
    <property type="entry name" value="P-loop containing nucleotide triphosphate hydrolases"/>
    <property type="match status" value="1"/>
</dbReference>
<name>A0AAN4ZCW0_9BILA</name>
<dbReference type="Pfam" id="PF00643">
    <property type="entry name" value="zf-B_box"/>
    <property type="match status" value="1"/>
</dbReference>
<feature type="binding site" evidence="7">
    <location>
        <begin position="377"/>
        <end position="384"/>
    </location>
    <ligand>
        <name>GTP</name>
        <dbReference type="ChEBI" id="CHEBI:37565"/>
    </ligand>
</feature>
<dbReference type="GO" id="GO:0008270">
    <property type="term" value="F:zinc ion binding"/>
    <property type="evidence" value="ECO:0007669"/>
    <property type="project" value="UniProtKB-KW"/>
</dbReference>
<evidence type="ECO:0000256" key="6">
    <source>
        <dbReference type="ARBA" id="ARBA00023134"/>
    </source>
</evidence>
<evidence type="ECO:0000256" key="3">
    <source>
        <dbReference type="ARBA" id="ARBA00022771"/>
    </source>
</evidence>
<dbReference type="SUPFAM" id="SSF57845">
    <property type="entry name" value="B-box zinc-binding domain"/>
    <property type="match status" value="1"/>
</dbReference>
<keyword evidence="1 8" id="KW-0479">Metal-binding</keyword>
<evidence type="ECO:0008006" key="14">
    <source>
        <dbReference type="Google" id="ProtNLM"/>
    </source>
</evidence>
<dbReference type="InterPro" id="IPR027370">
    <property type="entry name" value="Znf-RING_euk"/>
</dbReference>
<dbReference type="FunFam" id="3.40.50.300:FF:002374">
    <property type="entry name" value="E3 ubiquitin-protein ligase arc-1"/>
    <property type="match status" value="1"/>
</dbReference>
<dbReference type="Gene3D" id="3.30.40.10">
    <property type="entry name" value="Zinc/RING finger domain, C3HC4 (zinc finger)"/>
    <property type="match status" value="1"/>
</dbReference>
<gene>
    <name evidence="12" type="ORF">PMAYCL1PPCAC_06358</name>
</gene>
<dbReference type="GO" id="GO:0003924">
    <property type="term" value="F:GTPase activity"/>
    <property type="evidence" value="ECO:0007669"/>
    <property type="project" value="InterPro"/>
</dbReference>
<sequence>ELQIEMGEVGCNVCHDEFSATVDRRVPRVLAACGHTICTGCATGIHRQGTRNIVCPFDRVATALPDDRVTSLKKNYALLEVLERLASKRREDGEEGDRFESERLLGVECDEDSRHIAVLYCTVCDSSLCERCSEASHSSSNVLSRHRRVPLLEKPKPAPTCTQHNTYKLEFVCIENDCDAQNRLMCLLCRDYGDHKDHLHAFLDKEAEELRSTVEKSLEDLRRAEMDLDSWLNSVQSTVMSLSDRTEGPLCTARNDVKEHFRLLREKLERDEGNALEKLEGYIEDRLDDLNNQQRNYISQSGKIASACSELSKCAKKDNPNIVESKEEIQTLVELARAEKVESPADSSLSLLIPFHIGTDNRLHIGHFLDARVVLLGIDGAGKTTLVAKLKKNDPQMGHAPTIGFNVETVHHRNFRLNIWDVGGLPKLRPCWKHYYMHTQAVIFVLDGACEERYEEALHEFHSVSSQVSCPLVVVINRRRGETPTPANLDSLVASLERATRPVHVHHVDAAHGVGLKEMLDDVTTMIACGVH</sequence>
<evidence type="ECO:0000256" key="7">
    <source>
        <dbReference type="PIRSR" id="PIRSR606689-1"/>
    </source>
</evidence>
<dbReference type="Pfam" id="PF00025">
    <property type="entry name" value="Arf"/>
    <property type="match status" value="1"/>
</dbReference>
<evidence type="ECO:0000259" key="10">
    <source>
        <dbReference type="PROSITE" id="PS50089"/>
    </source>
</evidence>
<dbReference type="CDD" id="cd19773">
    <property type="entry name" value="Bbox2_TRIM23_C-IX_rpt1"/>
    <property type="match status" value="1"/>
</dbReference>
<dbReference type="SMART" id="SM00178">
    <property type="entry name" value="SAR"/>
    <property type="match status" value="1"/>
</dbReference>
<dbReference type="AlphaFoldDB" id="A0AAN4ZCW0"/>
<dbReference type="Proteomes" id="UP001328107">
    <property type="component" value="Unassembled WGS sequence"/>
</dbReference>
<reference evidence="13" key="1">
    <citation type="submission" date="2022-10" db="EMBL/GenBank/DDBJ databases">
        <title>Genome assembly of Pristionchus species.</title>
        <authorList>
            <person name="Yoshida K."/>
            <person name="Sommer R.J."/>
        </authorList>
    </citation>
    <scope>NUCLEOTIDE SEQUENCE [LARGE SCALE GENOMIC DNA]</scope>
    <source>
        <strain evidence="13">RS5460</strain>
    </source>
</reference>
<dbReference type="PROSITE" id="PS50119">
    <property type="entry name" value="ZF_BBOX"/>
    <property type="match status" value="1"/>
</dbReference>
<feature type="domain" description="B box-type" evidence="11">
    <location>
        <begin position="109"/>
        <end position="151"/>
    </location>
</feature>
<keyword evidence="13" id="KW-1185">Reference proteome</keyword>
<dbReference type="InterPro" id="IPR013083">
    <property type="entry name" value="Znf_RING/FYVE/PHD"/>
</dbReference>
<evidence type="ECO:0000256" key="4">
    <source>
        <dbReference type="ARBA" id="ARBA00022786"/>
    </source>
</evidence>
<evidence type="ECO:0000259" key="11">
    <source>
        <dbReference type="PROSITE" id="PS50119"/>
    </source>
</evidence>
<dbReference type="SMART" id="SM00184">
    <property type="entry name" value="RING"/>
    <property type="match status" value="1"/>
</dbReference>
<dbReference type="InterPro" id="IPR005225">
    <property type="entry name" value="Small_GTP-bd"/>
</dbReference>
<dbReference type="PROSITE" id="PS51417">
    <property type="entry name" value="ARF"/>
    <property type="match status" value="1"/>
</dbReference>
<keyword evidence="3 9" id="KW-0863">Zinc-finger</keyword>
<dbReference type="InterPro" id="IPR006689">
    <property type="entry name" value="Small_GTPase_ARF/SAR"/>
</dbReference>
<dbReference type="SUPFAM" id="SSF58113">
    <property type="entry name" value="Apolipoprotein A-I"/>
    <property type="match status" value="1"/>
</dbReference>
<accession>A0AAN4ZCW0</accession>
<dbReference type="InterPro" id="IPR052667">
    <property type="entry name" value="E3_ubiquitin-ligase_RING"/>
</dbReference>
<dbReference type="InterPro" id="IPR027417">
    <property type="entry name" value="P-loop_NTPase"/>
</dbReference>
<evidence type="ECO:0000256" key="8">
    <source>
        <dbReference type="PIRSR" id="PIRSR606689-2"/>
    </source>
</evidence>
<evidence type="ECO:0000313" key="12">
    <source>
        <dbReference type="EMBL" id="GMR36163.1"/>
    </source>
</evidence>
<dbReference type="InterPro" id="IPR001841">
    <property type="entry name" value="Znf_RING"/>
</dbReference>
<proteinExistence type="predicted"/>
<dbReference type="Pfam" id="PF13445">
    <property type="entry name" value="zf-RING_UBOX"/>
    <property type="match status" value="1"/>
</dbReference>
<dbReference type="PANTHER" id="PTHR47156">
    <property type="entry name" value="PROTEIN CBG20824"/>
    <property type="match status" value="1"/>
</dbReference>
<dbReference type="CDD" id="cd19774">
    <property type="entry name" value="Bbox2_TRIM23_C-IX_rpt2"/>
    <property type="match status" value="1"/>
</dbReference>
<feature type="non-terminal residue" evidence="12">
    <location>
        <position position="1"/>
    </location>
</feature>
<feature type="binding site" evidence="8">
    <location>
        <position position="402"/>
    </location>
    <ligand>
        <name>Mg(2+)</name>
        <dbReference type="ChEBI" id="CHEBI:18420"/>
    </ligand>
</feature>